<reference evidence="1 2" key="1">
    <citation type="submission" date="2019-05" db="EMBL/GenBank/DDBJ databases">
        <title>Emergence of the Ug99 lineage of the wheat stem rust pathogen through somatic hybridization.</title>
        <authorList>
            <person name="Li F."/>
            <person name="Upadhyaya N.M."/>
            <person name="Sperschneider J."/>
            <person name="Matny O."/>
            <person name="Nguyen-Phuc H."/>
            <person name="Mago R."/>
            <person name="Raley C."/>
            <person name="Miller M.E."/>
            <person name="Silverstein K.A.T."/>
            <person name="Henningsen E."/>
            <person name="Hirsch C.D."/>
            <person name="Visser B."/>
            <person name="Pretorius Z.A."/>
            <person name="Steffenson B.J."/>
            <person name="Schwessinger B."/>
            <person name="Dodds P.N."/>
            <person name="Figueroa M."/>
        </authorList>
    </citation>
    <scope>NUCLEOTIDE SEQUENCE [LARGE SCALE GENOMIC DNA]</scope>
    <source>
        <strain evidence="1">21-0</strain>
    </source>
</reference>
<organism evidence="1 2">
    <name type="scientific">Puccinia graminis f. sp. tritici</name>
    <dbReference type="NCBI Taxonomy" id="56615"/>
    <lineage>
        <taxon>Eukaryota</taxon>
        <taxon>Fungi</taxon>
        <taxon>Dikarya</taxon>
        <taxon>Basidiomycota</taxon>
        <taxon>Pucciniomycotina</taxon>
        <taxon>Pucciniomycetes</taxon>
        <taxon>Pucciniales</taxon>
        <taxon>Pucciniaceae</taxon>
        <taxon>Puccinia</taxon>
    </lineage>
</organism>
<accession>A0A5B0PJZ2</accession>
<evidence type="ECO:0000313" key="1">
    <source>
        <dbReference type="EMBL" id="KAA1101947.1"/>
    </source>
</evidence>
<comment type="caution">
    <text evidence="1">The sequence shown here is derived from an EMBL/GenBank/DDBJ whole genome shotgun (WGS) entry which is preliminary data.</text>
</comment>
<name>A0A5B0PJZ2_PUCGR</name>
<keyword evidence="2" id="KW-1185">Reference proteome</keyword>
<gene>
    <name evidence="1" type="ORF">PGT21_034076</name>
</gene>
<dbReference type="Proteomes" id="UP000324748">
    <property type="component" value="Unassembled WGS sequence"/>
</dbReference>
<evidence type="ECO:0000313" key="2">
    <source>
        <dbReference type="Proteomes" id="UP000324748"/>
    </source>
</evidence>
<dbReference type="AlphaFoldDB" id="A0A5B0PJZ2"/>
<protein>
    <submittedName>
        <fullName evidence="1">Uncharacterized protein</fullName>
    </submittedName>
</protein>
<dbReference type="EMBL" id="VSWC01000053">
    <property type="protein sequence ID" value="KAA1101947.1"/>
    <property type="molecule type" value="Genomic_DNA"/>
</dbReference>
<sequence length="77" mass="8630">MVGKFFVYGTRYSPPVWPRAARLPGVSVTAVETGVVASGTPRESRRLEPGDFQLKAENWDDILISDYCIRITQKSNK</sequence>
<proteinExistence type="predicted"/>